<comment type="function">
    <text evidence="13">Unusual broad substrate spectrum amino acid:sodium cotransporter that promotes absorption of the D isomers of essential amino acids. Neutral amino acids are the preferred substrates, especially methionine and phenylalanine.</text>
</comment>
<proteinExistence type="inferred from homology"/>
<keyword evidence="9" id="KW-0406">Ion transport</keyword>
<evidence type="ECO:0000256" key="14">
    <source>
        <dbReference type="PIRSR" id="PIRSR600175-1"/>
    </source>
</evidence>
<evidence type="ECO:0000256" key="2">
    <source>
        <dbReference type="ARBA" id="ARBA00006459"/>
    </source>
</evidence>
<dbReference type="AlphaFoldDB" id="E2BSN8"/>
<dbReference type="PANTHER" id="PTHR11616:SF321">
    <property type="entry name" value="SODIUM-DEPENDENT NUTRIENT AMINO ACID TRANSPORTER 1-RELATED"/>
    <property type="match status" value="1"/>
</dbReference>
<keyword evidence="12" id="KW-0739">Sodium transport</keyword>
<keyword evidence="5 16" id="KW-0769">Symport</keyword>
<dbReference type="CDD" id="cd10324">
    <property type="entry name" value="SLC6sbd"/>
    <property type="match status" value="2"/>
</dbReference>
<keyword evidence="14" id="KW-0479">Metal-binding</keyword>
<sequence length="1269" mass="142166">MRFVYKSNPAVSPSRDETIFMALQSLTWSLFGRRDETLALLHAHETSSFARVYLALQRLKEKSDDIDLGNEETKRKQRPRHVTGAKRRVAAQAAKCMQQNKGYINEAFQLDEALRYDAKDTIPPDRQEQPKKPTTVETAEWGGRLEFLMACIATSVGLGNVWRFPFTAYENGGGAFLIPYIIVLILIGKPFYLVEALLGQFTSKSCVKTWSMAPAMKGLGYAQAFAAFCVVSYYCALMALTLYYLVESFQAELPWSICRPEWRGHCIDVTSNGSVSNSRNVSSSAELYFRKVVLQEYDSIENGIGVPSWQLSICLFLSWACIFGVLFRGVKSTGKAAYFLAIFPYVVMTALLVRAVTLEGAVNGILFFVTPKWDVLWEPKVWYAAITQCFFSLSVCFGPIISYSSYNNFGHKVNRDVMIVTTLDTFTSLMAGCTIFGILGNLAHEMNTTDISTVVRGGTGLAFISYPDALSRFTFVPQLFSVLFFIMMFVLGTGSAVALSAAVFSVFRDHLPNMKQWLLVLCVSCFGFLVSLIYITPGGQWMVALIDYYGGTFVAIIVGVLEMVTIFWVYGLSNFLNDMEFMLGNRLGIYWRLCWLLVTPLLMIVILIYTIATYEAPTYDGLRFPDYAYGIGWFMFAIGIFPIVWWICQKIIVNRSSSLIESIKAAFRPAKGKWGPNDPKNYVGDKNEIPGVFKLSVPPVGELENRVSAAIKEEEQEEGKKRAQWGSDLEFLMSCVAFSVGLGNVWRFPYTAYQNGGGAFLIPYIIVLIIIGKPFYYMEMILGQFTSRSCVQIWSVSPAFQGIGYGVTVSVFSVITYYCALMALTLFYMVASFQSVLPWAFCWEEWGSECFDSSSAGAAARNGNGSSAEFYFRKFVLNETGIEDGLGLPSWQLVLTLLASWIFVYVVICKGVKSTGKAAYFLALFPYVVMISLLIRAVTLEGAINGIIFLFKPTWHKILDPAVWYAAVTQSFFSLGVCFGAVTMYSSYNNFEHNVSRDCMIVTSLDFCTSLIAATTIFGILGNLAHETGNDDISKVVRGGTGLAFVSYPEALAKFTVVPQLFAVLFFLMLFVLGIGTTVAFCNVIISIVKDQFPKLKQWKIAAGLSIFAFLIGVVYCTPGGQYILNLVDYFGGTFIIVFLASFEMIAISWVYGVDNFMDDIEFMVGRRPSLYWKFCWCYLTPLSLFTILIYFLISMTPLTYNDEYYPTSAYGSDLNPFTIKDKTFKPSADWGPKDPEKYNEWKDFKQSKRISRACANKSKVIAMLFGRN</sequence>
<dbReference type="OrthoDB" id="6581954at2759"/>
<feature type="transmembrane region" description="Helical" evidence="17">
    <location>
        <begin position="593"/>
        <end position="612"/>
    </location>
</feature>
<dbReference type="PROSITE" id="PS50267">
    <property type="entry name" value="NA_NEUROTRAN_SYMP_3"/>
    <property type="match status" value="2"/>
</dbReference>
<evidence type="ECO:0000256" key="1">
    <source>
        <dbReference type="ARBA" id="ARBA00004141"/>
    </source>
</evidence>
<feature type="transmembrane region" description="Helical" evidence="17">
    <location>
        <begin position="147"/>
        <end position="165"/>
    </location>
</feature>
<dbReference type="GO" id="GO:0015179">
    <property type="term" value="F:L-amino acid transmembrane transporter activity"/>
    <property type="evidence" value="ECO:0007669"/>
    <property type="project" value="TreeGrafter"/>
</dbReference>
<feature type="transmembrane region" description="Helical" evidence="17">
    <location>
        <begin position="920"/>
        <end position="951"/>
    </location>
</feature>
<feature type="transmembrane region" description="Helical" evidence="17">
    <location>
        <begin position="339"/>
        <end position="369"/>
    </location>
</feature>
<feature type="transmembrane region" description="Helical" evidence="17">
    <location>
        <begin position="177"/>
        <end position="198"/>
    </location>
</feature>
<dbReference type="GO" id="GO:0005886">
    <property type="term" value="C:plasma membrane"/>
    <property type="evidence" value="ECO:0007669"/>
    <property type="project" value="TreeGrafter"/>
</dbReference>
<keyword evidence="19" id="KW-1185">Reference proteome</keyword>
<organism evidence="19">
    <name type="scientific">Harpegnathos saltator</name>
    <name type="common">Jerdon's jumping ant</name>
    <dbReference type="NCBI Taxonomy" id="610380"/>
    <lineage>
        <taxon>Eukaryota</taxon>
        <taxon>Metazoa</taxon>
        <taxon>Ecdysozoa</taxon>
        <taxon>Arthropoda</taxon>
        <taxon>Hexapoda</taxon>
        <taxon>Insecta</taxon>
        <taxon>Pterygota</taxon>
        <taxon>Neoptera</taxon>
        <taxon>Endopterygota</taxon>
        <taxon>Hymenoptera</taxon>
        <taxon>Apocrita</taxon>
        <taxon>Aculeata</taxon>
        <taxon>Formicoidea</taxon>
        <taxon>Formicidae</taxon>
        <taxon>Ponerinae</taxon>
        <taxon>Ponerini</taxon>
        <taxon>Harpegnathos</taxon>
    </lineage>
</organism>
<dbReference type="PROSITE" id="PS00754">
    <property type="entry name" value="NA_NEUROTRAN_SYMP_2"/>
    <property type="match status" value="2"/>
</dbReference>
<feature type="transmembrane region" description="Helical" evidence="17">
    <location>
        <begin position="548"/>
        <end position="572"/>
    </location>
</feature>
<feature type="transmembrane region" description="Helical" evidence="17">
    <location>
        <begin position="309"/>
        <end position="327"/>
    </location>
</feature>
<evidence type="ECO:0000256" key="16">
    <source>
        <dbReference type="RuleBase" id="RU003732"/>
    </source>
</evidence>
<feature type="transmembrane region" description="Helical" evidence="17">
    <location>
        <begin position="219"/>
        <end position="246"/>
    </location>
</feature>
<reference evidence="18 19" key="1">
    <citation type="journal article" date="2010" name="Science">
        <title>Genomic comparison of the ants Camponotus floridanus and Harpegnathos saltator.</title>
        <authorList>
            <person name="Bonasio R."/>
            <person name="Zhang G."/>
            <person name="Ye C."/>
            <person name="Mutti N.S."/>
            <person name="Fang X."/>
            <person name="Qin N."/>
            <person name="Donahue G."/>
            <person name="Yang P."/>
            <person name="Li Q."/>
            <person name="Li C."/>
            <person name="Zhang P."/>
            <person name="Huang Z."/>
            <person name="Berger S.L."/>
            <person name="Reinberg D."/>
            <person name="Wang J."/>
            <person name="Liebig J."/>
        </authorList>
    </citation>
    <scope>NUCLEOTIDE SEQUENCE [LARGE SCALE GENOMIC DNA]</scope>
    <source>
        <strain evidence="18 19">R22 G/1</strain>
    </source>
</reference>
<dbReference type="Pfam" id="PF00209">
    <property type="entry name" value="SNF"/>
    <property type="match status" value="2"/>
</dbReference>
<feature type="disulfide bond" evidence="15">
    <location>
        <begin position="842"/>
        <end position="850"/>
    </location>
</feature>
<comment type="subcellular location">
    <subcellularLocation>
        <location evidence="1">Membrane</location>
        <topology evidence="1">Multi-pass membrane protein</topology>
    </subcellularLocation>
</comment>
<dbReference type="InterPro" id="IPR037272">
    <property type="entry name" value="SNS_sf"/>
</dbReference>
<dbReference type="SUPFAM" id="SSF161070">
    <property type="entry name" value="SNF-like"/>
    <property type="match status" value="2"/>
</dbReference>
<feature type="transmembrane region" description="Helical" evidence="17">
    <location>
        <begin position="517"/>
        <end position="536"/>
    </location>
</feature>
<dbReference type="GO" id="GO:0046872">
    <property type="term" value="F:metal ion binding"/>
    <property type="evidence" value="ECO:0007669"/>
    <property type="project" value="UniProtKB-KW"/>
</dbReference>
<feature type="transmembrane region" description="Helical" evidence="17">
    <location>
        <begin position="479"/>
        <end position="505"/>
    </location>
</feature>
<comment type="similarity">
    <text evidence="2 16">Belongs to the sodium:neurotransmitter symporter (SNF) (TC 2.A.22) family.</text>
</comment>
<evidence type="ECO:0000256" key="15">
    <source>
        <dbReference type="PIRSR" id="PIRSR600175-2"/>
    </source>
</evidence>
<keyword evidence="6" id="KW-0029">Amino-acid transport</keyword>
<dbReference type="PROSITE" id="PS00610">
    <property type="entry name" value="NA_NEUROTRAN_SYMP_1"/>
    <property type="match status" value="2"/>
</dbReference>
<feature type="transmembrane region" description="Helical" evidence="17">
    <location>
        <begin position="1000"/>
        <end position="1021"/>
    </location>
</feature>
<dbReference type="InterPro" id="IPR000175">
    <property type="entry name" value="Na/ntran_symport"/>
</dbReference>
<evidence type="ECO:0000256" key="9">
    <source>
        <dbReference type="ARBA" id="ARBA00023065"/>
    </source>
</evidence>
<dbReference type="NCBIfam" id="NF037979">
    <property type="entry name" value="Na_transp"/>
    <property type="match status" value="1"/>
</dbReference>
<evidence type="ECO:0000313" key="18">
    <source>
        <dbReference type="EMBL" id="EFN81284.1"/>
    </source>
</evidence>
<dbReference type="PRINTS" id="PR00176">
    <property type="entry name" value="NANEUSMPORT"/>
</dbReference>
<feature type="transmembrane region" description="Helical" evidence="17">
    <location>
        <begin position="729"/>
        <end position="748"/>
    </location>
</feature>
<name>E2BSN8_HARSA</name>
<evidence type="ECO:0000256" key="7">
    <source>
        <dbReference type="ARBA" id="ARBA00022989"/>
    </source>
</evidence>
<dbReference type="GO" id="GO:0089718">
    <property type="term" value="P:amino acid import across plasma membrane"/>
    <property type="evidence" value="ECO:0007669"/>
    <property type="project" value="TreeGrafter"/>
</dbReference>
<evidence type="ECO:0000313" key="19">
    <source>
        <dbReference type="Proteomes" id="UP000008237"/>
    </source>
</evidence>
<feature type="transmembrane region" description="Helical" evidence="17">
    <location>
        <begin position="1061"/>
        <end position="1089"/>
    </location>
</feature>
<evidence type="ECO:0000256" key="3">
    <source>
        <dbReference type="ARBA" id="ARBA00022448"/>
    </source>
</evidence>
<dbReference type="GO" id="GO:0005283">
    <property type="term" value="F:amino acid:sodium symporter activity"/>
    <property type="evidence" value="ECO:0007669"/>
    <property type="project" value="TreeGrafter"/>
</dbReference>
<keyword evidence="8 14" id="KW-0915">Sodium</keyword>
<dbReference type="EMBL" id="GL450241">
    <property type="protein sequence ID" value="EFN81284.1"/>
    <property type="molecule type" value="Genomic_DNA"/>
</dbReference>
<feature type="transmembrane region" description="Helical" evidence="17">
    <location>
        <begin position="627"/>
        <end position="648"/>
    </location>
</feature>
<protein>
    <recommendedName>
        <fullName evidence="16">Transporter</fullName>
    </recommendedName>
</protein>
<evidence type="ECO:0000256" key="4">
    <source>
        <dbReference type="ARBA" id="ARBA00022692"/>
    </source>
</evidence>
<feature type="binding site" evidence="14">
    <location>
        <position position="1073"/>
    </location>
    <ligand>
        <name>Na(+)</name>
        <dbReference type="ChEBI" id="CHEBI:29101"/>
        <label>1</label>
    </ligand>
</feature>
<evidence type="ECO:0000256" key="5">
    <source>
        <dbReference type="ARBA" id="ARBA00022847"/>
    </source>
</evidence>
<feature type="transmembrane region" description="Helical" evidence="17">
    <location>
        <begin position="1175"/>
        <end position="1194"/>
    </location>
</feature>
<feature type="binding site" evidence="14">
    <location>
        <position position="974"/>
    </location>
    <ligand>
        <name>Na(+)</name>
        <dbReference type="ChEBI" id="CHEBI:29101"/>
        <label>1</label>
    </ligand>
</feature>
<keyword evidence="10 17" id="KW-0472">Membrane</keyword>
<dbReference type="Proteomes" id="UP000008237">
    <property type="component" value="Unassembled WGS sequence"/>
</dbReference>
<evidence type="ECO:0000256" key="12">
    <source>
        <dbReference type="ARBA" id="ARBA00023201"/>
    </source>
</evidence>
<gene>
    <name evidence="18" type="ORF">EAI_01651</name>
</gene>
<feature type="transmembrane region" description="Helical" evidence="17">
    <location>
        <begin position="417"/>
        <end position="439"/>
    </location>
</feature>
<feature type="transmembrane region" description="Helical" evidence="17">
    <location>
        <begin position="381"/>
        <end position="405"/>
    </location>
</feature>
<feature type="transmembrane region" description="Helical" evidence="17">
    <location>
        <begin position="963"/>
        <end position="988"/>
    </location>
</feature>
<evidence type="ECO:0000256" key="8">
    <source>
        <dbReference type="ARBA" id="ARBA00023053"/>
    </source>
</evidence>
<feature type="transmembrane region" description="Helical" evidence="17">
    <location>
        <begin position="1101"/>
        <end position="1124"/>
    </location>
</feature>
<keyword evidence="15" id="KW-1015">Disulfide bond</keyword>
<dbReference type="PANTHER" id="PTHR11616">
    <property type="entry name" value="SODIUM/CHLORIDE DEPENDENT TRANSPORTER"/>
    <property type="match status" value="1"/>
</dbReference>
<feature type="binding site" evidence="14">
    <location>
        <position position="740"/>
    </location>
    <ligand>
        <name>Na(+)</name>
        <dbReference type="ChEBI" id="CHEBI:29101"/>
        <label>1</label>
    </ligand>
</feature>
<feature type="transmembrane region" description="Helical" evidence="17">
    <location>
        <begin position="803"/>
        <end position="831"/>
    </location>
</feature>
<keyword evidence="4 16" id="KW-0812">Transmembrane</keyword>
<keyword evidence="7 17" id="KW-1133">Transmembrane helix</keyword>
<evidence type="ECO:0000256" key="10">
    <source>
        <dbReference type="ARBA" id="ARBA00023136"/>
    </source>
</evidence>
<feature type="transmembrane region" description="Helical" evidence="17">
    <location>
        <begin position="890"/>
        <end position="908"/>
    </location>
</feature>
<evidence type="ECO:0000256" key="13">
    <source>
        <dbReference type="ARBA" id="ARBA00037785"/>
    </source>
</evidence>
<keyword evidence="11" id="KW-0325">Glycoprotein</keyword>
<feature type="transmembrane region" description="Helical" evidence="17">
    <location>
        <begin position="1130"/>
        <end position="1154"/>
    </location>
</feature>
<accession>E2BSN8</accession>
<dbReference type="InParanoid" id="E2BSN8"/>
<feature type="transmembrane region" description="Helical" evidence="17">
    <location>
        <begin position="760"/>
        <end position="782"/>
    </location>
</feature>
<evidence type="ECO:0000256" key="17">
    <source>
        <dbReference type="SAM" id="Phobius"/>
    </source>
</evidence>
<evidence type="ECO:0000256" key="11">
    <source>
        <dbReference type="ARBA" id="ARBA00023180"/>
    </source>
</evidence>
<keyword evidence="3 16" id="KW-0813">Transport</keyword>
<feature type="binding site" evidence="14">
    <location>
        <position position="744"/>
    </location>
    <ligand>
        <name>Na(+)</name>
        <dbReference type="ChEBI" id="CHEBI:29101"/>
        <label>1</label>
    </ligand>
</feature>
<dbReference type="OMA" id="ACANKSK"/>
<evidence type="ECO:0000256" key="6">
    <source>
        <dbReference type="ARBA" id="ARBA00022970"/>
    </source>
</evidence>